<dbReference type="EMBL" id="LAZR01069773">
    <property type="protein sequence ID" value="KKK47052.1"/>
    <property type="molecule type" value="Genomic_DNA"/>
</dbReference>
<sequence>AYSESYNAIEVLINKYGKTKLIKLLKSLNELKNKIQFDKKFMEIYGFAPNYKKFNELFLKDEK</sequence>
<name>A0A0F8VRW3_9ZZZZ</name>
<organism evidence="1">
    <name type="scientific">marine sediment metagenome</name>
    <dbReference type="NCBI Taxonomy" id="412755"/>
    <lineage>
        <taxon>unclassified sequences</taxon>
        <taxon>metagenomes</taxon>
        <taxon>ecological metagenomes</taxon>
    </lineage>
</organism>
<dbReference type="AlphaFoldDB" id="A0A0F8VRW3"/>
<protein>
    <submittedName>
        <fullName evidence="1">Uncharacterized protein</fullName>
    </submittedName>
</protein>
<reference evidence="1" key="1">
    <citation type="journal article" date="2015" name="Nature">
        <title>Complex archaea that bridge the gap between prokaryotes and eukaryotes.</title>
        <authorList>
            <person name="Spang A."/>
            <person name="Saw J.H."/>
            <person name="Jorgensen S.L."/>
            <person name="Zaremba-Niedzwiedzka K."/>
            <person name="Martijn J."/>
            <person name="Lind A.E."/>
            <person name="van Eijk R."/>
            <person name="Schleper C."/>
            <person name="Guy L."/>
            <person name="Ettema T.J."/>
        </authorList>
    </citation>
    <scope>NUCLEOTIDE SEQUENCE</scope>
</reference>
<comment type="caution">
    <text evidence="1">The sequence shown here is derived from an EMBL/GenBank/DDBJ whole genome shotgun (WGS) entry which is preliminary data.</text>
</comment>
<accession>A0A0F8VRW3</accession>
<proteinExistence type="predicted"/>
<evidence type="ECO:0000313" key="1">
    <source>
        <dbReference type="EMBL" id="KKK47052.1"/>
    </source>
</evidence>
<gene>
    <name evidence="1" type="ORF">LCGC14_3159100</name>
</gene>
<feature type="non-terminal residue" evidence="1">
    <location>
        <position position="1"/>
    </location>
</feature>